<proteinExistence type="predicted"/>
<reference evidence="1" key="2">
    <citation type="journal article" date="2015" name="Data Brief">
        <title>Shoot transcriptome of the giant reed, Arundo donax.</title>
        <authorList>
            <person name="Barrero R.A."/>
            <person name="Guerrero F.D."/>
            <person name="Moolhuijzen P."/>
            <person name="Goolsby J.A."/>
            <person name="Tidwell J."/>
            <person name="Bellgard S.E."/>
            <person name="Bellgard M.I."/>
        </authorList>
    </citation>
    <scope>NUCLEOTIDE SEQUENCE</scope>
    <source>
        <tissue evidence="1">Shoot tissue taken approximately 20 cm above the soil surface</tissue>
    </source>
</reference>
<protein>
    <submittedName>
        <fullName evidence="1">Uncharacterized protein</fullName>
    </submittedName>
</protein>
<organism evidence="1">
    <name type="scientific">Arundo donax</name>
    <name type="common">Giant reed</name>
    <name type="synonym">Donax arundinaceus</name>
    <dbReference type="NCBI Taxonomy" id="35708"/>
    <lineage>
        <taxon>Eukaryota</taxon>
        <taxon>Viridiplantae</taxon>
        <taxon>Streptophyta</taxon>
        <taxon>Embryophyta</taxon>
        <taxon>Tracheophyta</taxon>
        <taxon>Spermatophyta</taxon>
        <taxon>Magnoliopsida</taxon>
        <taxon>Liliopsida</taxon>
        <taxon>Poales</taxon>
        <taxon>Poaceae</taxon>
        <taxon>PACMAD clade</taxon>
        <taxon>Arundinoideae</taxon>
        <taxon>Arundineae</taxon>
        <taxon>Arundo</taxon>
    </lineage>
</organism>
<name>A0A0A9FJJ1_ARUDO</name>
<dbReference type="EMBL" id="GBRH01186487">
    <property type="protein sequence ID" value="JAE11409.1"/>
    <property type="molecule type" value="Transcribed_RNA"/>
</dbReference>
<accession>A0A0A9FJJ1</accession>
<dbReference type="AlphaFoldDB" id="A0A0A9FJJ1"/>
<evidence type="ECO:0000313" key="1">
    <source>
        <dbReference type="EMBL" id="JAE11409.1"/>
    </source>
</evidence>
<sequence length="64" mass="7476">MLNHFLTRLLDHDSLLFLLLLLLPSLIVPLRQGHAARQRRWLSALFCSCQRKRRPGEAKVGWGR</sequence>
<reference evidence="1" key="1">
    <citation type="submission" date="2014-09" db="EMBL/GenBank/DDBJ databases">
        <authorList>
            <person name="Magalhaes I.L.F."/>
            <person name="Oliveira U."/>
            <person name="Santos F.R."/>
            <person name="Vidigal T.H.D.A."/>
            <person name="Brescovit A.D."/>
            <person name="Santos A.J."/>
        </authorList>
    </citation>
    <scope>NUCLEOTIDE SEQUENCE</scope>
    <source>
        <tissue evidence="1">Shoot tissue taken approximately 20 cm above the soil surface</tissue>
    </source>
</reference>